<dbReference type="Gene3D" id="1.10.4160.10">
    <property type="entry name" value="Hydantoin permease"/>
    <property type="match status" value="1"/>
</dbReference>
<reference evidence="9 10" key="1">
    <citation type="submission" date="2019-09" db="EMBL/GenBank/DDBJ databases">
        <authorList>
            <person name="Chandra G."/>
            <person name="Truman W A."/>
        </authorList>
    </citation>
    <scope>NUCLEOTIDE SEQUENCE [LARGE SCALE GENOMIC DNA]</scope>
    <source>
        <strain evidence="9">PS723</strain>
    </source>
</reference>
<evidence type="ECO:0000256" key="1">
    <source>
        <dbReference type="ARBA" id="ARBA00004141"/>
    </source>
</evidence>
<feature type="transmembrane region" description="Helical" evidence="8">
    <location>
        <begin position="115"/>
        <end position="138"/>
    </location>
</feature>
<feature type="transmembrane region" description="Helical" evidence="8">
    <location>
        <begin position="44"/>
        <end position="66"/>
    </location>
</feature>
<feature type="transmembrane region" description="Helical" evidence="8">
    <location>
        <begin position="210"/>
        <end position="230"/>
    </location>
</feature>
<name>A0A5E7F8Y0_PSEFL</name>
<dbReference type="Proteomes" id="UP000379480">
    <property type="component" value="Unassembled WGS sequence"/>
</dbReference>
<feature type="transmembrane region" description="Helical" evidence="8">
    <location>
        <begin position="296"/>
        <end position="318"/>
    </location>
</feature>
<dbReference type="AlphaFoldDB" id="A0A5E7F8Y0"/>
<feature type="transmembrane region" description="Helical" evidence="8">
    <location>
        <begin position="251"/>
        <end position="276"/>
    </location>
</feature>
<proteinExistence type="inferred from homology"/>
<dbReference type="PANTHER" id="PTHR31806">
    <property type="entry name" value="PURINE-CYTOSINE PERMEASE FCY2-RELATED"/>
    <property type="match status" value="1"/>
</dbReference>
<evidence type="ECO:0000256" key="6">
    <source>
        <dbReference type="ARBA" id="ARBA00023136"/>
    </source>
</evidence>
<feature type="transmembrane region" description="Helical" evidence="8">
    <location>
        <begin position="72"/>
        <end position="94"/>
    </location>
</feature>
<evidence type="ECO:0008006" key="11">
    <source>
        <dbReference type="Google" id="ProtNLM"/>
    </source>
</evidence>
<sequence>MIWLHTKIKTGKYMSQTSSQNQLIENHTVDYVPLAERHGKARDLFTLWFSTNIAPLPIVTGAMVVQVFHLNLFWGLIAIVLGHMIGGIVIALASAQGPRMGIPQMVQSRGQFGRYGALLIVFFAAVIYVGFFISNIVLAGESIHGMVESVPLPAGILIGALSATAIGVIGYRFIHTLNRIGTWVMGSALLAGFVYIFGHDLPADFFSRGSFNLSGWLATISLGIIWQISFSPYVSDYSRYLPADIGIARPFFATYAGATLGTILSFSFGAVAVLATPEGTPAMAAVKQSTGWLGPILMVLFLLNIISHNALNLYGAVLSIVTSIQTFASNWTPSIKVRVLLSTLVLTGCCLMALSASADFISQFIGLILALLLVLVPWASINLIDFYLIKRGHYDIASIFRADGGIYGRFNLHAIVAYFIGILVQLPFANTSLYVGPYANIIEGVDLSWLVGLAVTCPLYYCLATRNQALLSEARKLSFAD</sequence>
<evidence type="ECO:0000256" key="4">
    <source>
        <dbReference type="ARBA" id="ARBA00022692"/>
    </source>
</evidence>
<dbReference type="Pfam" id="PF02133">
    <property type="entry name" value="Transp_cyt_pur"/>
    <property type="match status" value="1"/>
</dbReference>
<gene>
    <name evidence="9" type="ORF">PS723_05344</name>
</gene>
<dbReference type="GO" id="GO:0022857">
    <property type="term" value="F:transmembrane transporter activity"/>
    <property type="evidence" value="ECO:0007669"/>
    <property type="project" value="InterPro"/>
</dbReference>
<feature type="transmembrane region" description="Helical" evidence="8">
    <location>
        <begin position="150"/>
        <end position="173"/>
    </location>
</feature>
<evidence type="ECO:0000313" key="10">
    <source>
        <dbReference type="Proteomes" id="UP000379480"/>
    </source>
</evidence>
<dbReference type="EMBL" id="CABVHY010000034">
    <property type="protein sequence ID" value="VVO35599.1"/>
    <property type="molecule type" value="Genomic_DNA"/>
</dbReference>
<dbReference type="PANTHER" id="PTHR31806:SF1">
    <property type="entry name" value="PURINE-CYTOSINE PERMEASE FCY2-RELATED"/>
    <property type="match status" value="1"/>
</dbReference>
<evidence type="ECO:0000313" key="9">
    <source>
        <dbReference type="EMBL" id="VVO35599.1"/>
    </source>
</evidence>
<dbReference type="GO" id="GO:0005886">
    <property type="term" value="C:plasma membrane"/>
    <property type="evidence" value="ECO:0007669"/>
    <property type="project" value="TreeGrafter"/>
</dbReference>
<evidence type="ECO:0000256" key="5">
    <source>
        <dbReference type="ARBA" id="ARBA00022989"/>
    </source>
</evidence>
<feature type="transmembrane region" description="Helical" evidence="8">
    <location>
        <begin position="441"/>
        <end position="463"/>
    </location>
</feature>
<feature type="transmembrane region" description="Helical" evidence="8">
    <location>
        <begin position="180"/>
        <end position="198"/>
    </location>
</feature>
<keyword evidence="4 8" id="KW-0812">Transmembrane</keyword>
<comment type="subcellular location">
    <subcellularLocation>
        <location evidence="1">Membrane</location>
        <topology evidence="1">Multi-pass membrane protein</topology>
    </subcellularLocation>
</comment>
<evidence type="ECO:0000256" key="8">
    <source>
        <dbReference type="SAM" id="Phobius"/>
    </source>
</evidence>
<keyword evidence="6 7" id="KW-0472">Membrane</keyword>
<keyword evidence="5 8" id="KW-1133">Transmembrane helix</keyword>
<keyword evidence="3 7" id="KW-0813">Transport</keyword>
<accession>A0A5E7F8Y0</accession>
<dbReference type="PIRSF" id="PIRSF002744">
    <property type="entry name" value="Pur-cyt_permease"/>
    <property type="match status" value="1"/>
</dbReference>
<evidence type="ECO:0000256" key="3">
    <source>
        <dbReference type="ARBA" id="ARBA00022448"/>
    </source>
</evidence>
<feature type="transmembrane region" description="Helical" evidence="8">
    <location>
        <begin position="364"/>
        <end position="389"/>
    </location>
</feature>
<comment type="similarity">
    <text evidence="2 7">Belongs to the purine-cytosine permease (2.A.39) family.</text>
</comment>
<dbReference type="InterPro" id="IPR026030">
    <property type="entry name" value="Pur-cyt_permease_Fcy2/21/22"/>
</dbReference>
<protein>
    <recommendedName>
        <fullName evidence="11">Cytosine permease</fullName>
    </recommendedName>
</protein>
<organism evidence="9 10">
    <name type="scientific">Pseudomonas fluorescens</name>
    <dbReference type="NCBI Taxonomy" id="294"/>
    <lineage>
        <taxon>Bacteria</taxon>
        <taxon>Pseudomonadati</taxon>
        <taxon>Pseudomonadota</taxon>
        <taxon>Gammaproteobacteria</taxon>
        <taxon>Pseudomonadales</taxon>
        <taxon>Pseudomonadaceae</taxon>
        <taxon>Pseudomonas</taxon>
    </lineage>
</organism>
<feature type="transmembrane region" description="Helical" evidence="8">
    <location>
        <begin position="339"/>
        <end position="358"/>
    </location>
</feature>
<evidence type="ECO:0000256" key="2">
    <source>
        <dbReference type="ARBA" id="ARBA00008974"/>
    </source>
</evidence>
<dbReference type="InterPro" id="IPR001248">
    <property type="entry name" value="Pur-cyt_permease"/>
</dbReference>
<feature type="transmembrane region" description="Helical" evidence="8">
    <location>
        <begin position="410"/>
        <end position="429"/>
    </location>
</feature>
<evidence type="ECO:0000256" key="7">
    <source>
        <dbReference type="PIRNR" id="PIRNR002744"/>
    </source>
</evidence>